<protein>
    <submittedName>
        <fullName evidence="1">Uncharacterized protein</fullName>
    </submittedName>
</protein>
<dbReference type="Proteomes" id="UP000003604">
    <property type="component" value="Unassembled WGS sequence"/>
</dbReference>
<proteinExistence type="predicted"/>
<gene>
    <name evidence="1" type="ORF">VHA_001407</name>
</gene>
<name>D0I6N8_GRIHO</name>
<reference evidence="1 2" key="1">
    <citation type="submission" date="2009-10" db="EMBL/GenBank/DDBJ databases">
        <authorList>
            <consortium name="Los Alamos National Laboratory (LANL)"/>
            <consortium name="National Microbial Pathogen Data Resource (NMPDR)"/>
            <person name="Saunders E.H."/>
            <person name="Munk A.C."/>
            <person name="Tapia R."/>
            <person name="Green L."/>
            <person name="Rogers Y."/>
            <person name="Detter J.C."/>
            <person name="Bruce D."/>
            <person name="Brettin T.S."/>
            <person name="Colwell R.R."/>
            <person name="Huq A."/>
            <person name="Grim C.J."/>
            <person name="Hasan N.A."/>
            <person name="Bartels D."/>
            <person name="Vonstein V."/>
        </authorList>
    </citation>
    <scope>NUCLEOTIDE SEQUENCE [LARGE SCALE GENOMIC DNA]</scope>
    <source>
        <strain evidence="1 2">CIP 101886</strain>
    </source>
</reference>
<accession>D0I6N8</accession>
<evidence type="ECO:0000313" key="1">
    <source>
        <dbReference type="EMBL" id="EEY72307.1"/>
    </source>
</evidence>
<dbReference type="EMBL" id="ADAQ01000011">
    <property type="protein sequence ID" value="EEY72307.1"/>
    <property type="molecule type" value="Genomic_DNA"/>
</dbReference>
<dbReference type="eggNOG" id="COG3316">
    <property type="taxonomic scope" value="Bacteria"/>
</dbReference>
<dbReference type="AlphaFoldDB" id="D0I6N8"/>
<comment type="caution">
    <text evidence="1">The sequence shown here is derived from an EMBL/GenBank/DDBJ whole genome shotgun (WGS) entry which is preliminary data.</text>
</comment>
<organism evidence="1 2">
    <name type="scientific">Grimontia hollisae CIP 101886</name>
    <dbReference type="NCBI Taxonomy" id="675812"/>
    <lineage>
        <taxon>Bacteria</taxon>
        <taxon>Pseudomonadati</taxon>
        <taxon>Pseudomonadota</taxon>
        <taxon>Gammaproteobacteria</taxon>
        <taxon>Vibrionales</taxon>
        <taxon>Vibrionaceae</taxon>
        <taxon>Grimontia</taxon>
    </lineage>
</organism>
<evidence type="ECO:0000313" key="2">
    <source>
        <dbReference type="Proteomes" id="UP000003604"/>
    </source>
</evidence>
<sequence length="38" mass="4591">MLNKGQFDFWLRQDERKMLVRERSVFMNGLFNVMGILA</sequence>
<keyword evidence="2" id="KW-1185">Reference proteome</keyword>